<evidence type="ECO:0008006" key="3">
    <source>
        <dbReference type="Google" id="ProtNLM"/>
    </source>
</evidence>
<gene>
    <name evidence="2" type="ordered locus">Meso_2183</name>
</gene>
<evidence type="ECO:0000313" key="2">
    <source>
        <dbReference type="EMBL" id="ABG63575.1"/>
    </source>
</evidence>
<accession>Q11GA0</accession>
<proteinExistence type="predicted"/>
<sequence length="285" mass="31391" precursor="true">MPAKAFWAAVPLAVTMIAIPVTAQESEPPAMKSEVIEVFAIPEANQGIGVDAEHFYAIDNTVIAKYSKGNKTLVKSVNYEDRGAIHFDSAAIVDGRIYVAHSNYSTWPMTSSLEIFDAATLDHVDSYSFGIQLGSFTWIDRAPDGSWWGGFANYNRVFDKSPVAYGNKFNTQVVRFTPDWEIAEQYVIPDAIVEKFDDMSNSGGSWGPDGNLYLSGHDPAEAYVMQVPEIGSTLKWLATVPLEIRGQGIAWDRSQPGVLYGIVRGKGDEENRVSVNRVEIENLGQ</sequence>
<name>Q11GA0_CHESB</name>
<dbReference type="OrthoDB" id="839202at2"/>
<dbReference type="EMBL" id="CP000390">
    <property type="protein sequence ID" value="ABG63575.1"/>
    <property type="molecule type" value="Genomic_DNA"/>
</dbReference>
<feature type="chain" id="PRO_5004180081" description="Cycloisomerase" evidence="1">
    <location>
        <begin position="24"/>
        <end position="285"/>
    </location>
</feature>
<keyword evidence="1" id="KW-0732">Signal</keyword>
<dbReference type="HOGENOM" id="CLU_071542_0_0_5"/>
<protein>
    <recommendedName>
        <fullName evidence="3">Cycloisomerase</fullName>
    </recommendedName>
</protein>
<dbReference type="KEGG" id="mes:Meso_2183"/>
<organism evidence="2">
    <name type="scientific">Chelativorans sp. (strain BNC1)</name>
    <dbReference type="NCBI Taxonomy" id="266779"/>
    <lineage>
        <taxon>Bacteria</taxon>
        <taxon>Pseudomonadati</taxon>
        <taxon>Pseudomonadota</taxon>
        <taxon>Alphaproteobacteria</taxon>
        <taxon>Hyphomicrobiales</taxon>
        <taxon>Phyllobacteriaceae</taxon>
        <taxon>Chelativorans</taxon>
    </lineage>
</organism>
<feature type="signal peptide" evidence="1">
    <location>
        <begin position="1"/>
        <end position="23"/>
    </location>
</feature>
<reference evidence="2" key="1">
    <citation type="submission" date="2006-06" db="EMBL/GenBank/DDBJ databases">
        <title>Complete sequence of chromosome of Chelativorans sp. BNC1.</title>
        <authorList>
            <consortium name="US DOE Joint Genome Institute"/>
            <person name="Copeland A."/>
            <person name="Lucas S."/>
            <person name="Lapidus A."/>
            <person name="Barry K."/>
            <person name="Detter J.C."/>
            <person name="Glavina del Rio T."/>
            <person name="Hammon N."/>
            <person name="Israni S."/>
            <person name="Dalin E."/>
            <person name="Tice H."/>
            <person name="Pitluck S."/>
            <person name="Chertkov O."/>
            <person name="Brettin T."/>
            <person name="Bruce D."/>
            <person name="Han C."/>
            <person name="Tapia R."/>
            <person name="Gilna P."/>
            <person name="Schmutz J."/>
            <person name="Larimer F."/>
            <person name="Land M."/>
            <person name="Hauser L."/>
            <person name="Kyrpides N."/>
            <person name="Mikhailova N."/>
            <person name="Richardson P."/>
        </authorList>
    </citation>
    <scope>NUCLEOTIDE SEQUENCE</scope>
    <source>
        <strain evidence="2">BNC1</strain>
    </source>
</reference>
<dbReference type="eggNOG" id="COG2706">
    <property type="taxonomic scope" value="Bacteria"/>
</dbReference>
<evidence type="ECO:0000256" key="1">
    <source>
        <dbReference type="SAM" id="SignalP"/>
    </source>
</evidence>
<dbReference type="AlphaFoldDB" id="Q11GA0"/>